<reference evidence="1" key="2">
    <citation type="submission" date="2025-09" db="UniProtKB">
        <authorList>
            <consortium name="EnsemblPlants"/>
        </authorList>
    </citation>
    <scope>IDENTIFICATION</scope>
</reference>
<keyword evidence="2" id="KW-1185">Reference proteome</keyword>
<dbReference type="Proteomes" id="UP001732700">
    <property type="component" value="Chromosome 4A"/>
</dbReference>
<protein>
    <submittedName>
        <fullName evidence="1">Uncharacterized protein</fullName>
    </submittedName>
</protein>
<sequence length="218" mass="23905">MAKWNSVTKATMGNLFGEVVNDSMLEKMAEYVGRTISQKDRAEVARRLEDAGNKKTDAISHVESLKRSYGIGASTHCLVYNSTGESISLVASHDWNGHIGSAPYPNEIGNGQWAAFLHVHSTSAPSGSVAGVVYRGKNTNDQNKDYLLSWCTPISLFQSNSAYCEIGNVNDFNNSWDDIKPKLEENSYHTESKAHGCWIEAHSERGTSPTFTAKITAL</sequence>
<name>A0ACD5WQ44_AVESA</name>
<evidence type="ECO:0000313" key="2">
    <source>
        <dbReference type="Proteomes" id="UP001732700"/>
    </source>
</evidence>
<organism evidence="1 2">
    <name type="scientific">Avena sativa</name>
    <name type="common">Oat</name>
    <dbReference type="NCBI Taxonomy" id="4498"/>
    <lineage>
        <taxon>Eukaryota</taxon>
        <taxon>Viridiplantae</taxon>
        <taxon>Streptophyta</taxon>
        <taxon>Embryophyta</taxon>
        <taxon>Tracheophyta</taxon>
        <taxon>Spermatophyta</taxon>
        <taxon>Magnoliopsida</taxon>
        <taxon>Liliopsida</taxon>
        <taxon>Poales</taxon>
        <taxon>Poaceae</taxon>
        <taxon>BOP clade</taxon>
        <taxon>Pooideae</taxon>
        <taxon>Poodae</taxon>
        <taxon>Poeae</taxon>
        <taxon>Poeae Chloroplast Group 1 (Aveneae type)</taxon>
        <taxon>Aveninae</taxon>
        <taxon>Avena</taxon>
    </lineage>
</organism>
<evidence type="ECO:0000313" key="1">
    <source>
        <dbReference type="EnsemblPlants" id="AVESA.00010b.r2.4AG0652320.3.CDS"/>
    </source>
</evidence>
<proteinExistence type="predicted"/>
<dbReference type="EnsemblPlants" id="AVESA.00010b.r2.4AG0652320.3">
    <property type="protein sequence ID" value="AVESA.00010b.r2.4AG0652320.3.CDS"/>
    <property type="gene ID" value="AVESA.00010b.r2.4AG0652320"/>
</dbReference>
<reference evidence="1" key="1">
    <citation type="submission" date="2021-05" db="EMBL/GenBank/DDBJ databases">
        <authorList>
            <person name="Scholz U."/>
            <person name="Mascher M."/>
            <person name="Fiebig A."/>
        </authorList>
    </citation>
    <scope>NUCLEOTIDE SEQUENCE [LARGE SCALE GENOMIC DNA]</scope>
</reference>
<accession>A0ACD5WQ44</accession>